<dbReference type="Proteomes" id="UP001296921">
    <property type="component" value="Unassembled WGS sequence"/>
</dbReference>
<gene>
    <name evidence="1" type="ORF">I2494_18115</name>
</gene>
<evidence type="ECO:0000313" key="1">
    <source>
        <dbReference type="EMBL" id="MBK5145595.1"/>
    </source>
</evidence>
<evidence type="ECO:0000313" key="2">
    <source>
        <dbReference type="Proteomes" id="UP001296921"/>
    </source>
</evidence>
<reference evidence="1 2" key="1">
    <citation type="submission" date="2020-11" db="EMBL/GenBank/DDBJ databases">
        <title>Insectihabitans protaetiae gen. nov. sp. nov. and Insectihabitans allomyrinae sp. nov., isolated from larvae of Protaetia brevitarsis seulensis and Allomyrina dichotoma, respectively.</title>
        <authorList>
            <person name="Lee S.D."/>
            <person name="Byeon Y.-S."/>
            <person name="Kim S.-M."/>
            <person name="Yang H.L."/>
            <person name="Kim I.S."/>
        </authorList>
    </citation>
    <scope>NUCLEOTIDE SEQUENCE [LARGE SCALE GENOMIC DNA]</scope>
    <source>
        <strain evidence="1 2">BWR-B9</strain>
    </source>
</reference>
<name>A0ABS1IV03_9GAMM</name>
<evidence type="ECO:0008006" key="3">
    <source>
        <dbReference type="Google" id="ProtNLM"/>
    </source>
</evidence>
<keyword evidence="2" id="KW-1185">Reference proteome</keyword>
<sequence>MFQPEKRVRINDEIEGNQLPYWVILMYQRGSFGEVVCREAYAHALYSTSYPVPVDSELERETIRSITKTAKWLKEKEYALSINKPLFDIDVMVDQEKSFVLPDFLLTVNIPGQLDVKSFVIETIGYVDDAYAERKASQHIGMQTLGLLLTDPPRWPGEAH</sequence>
<protein>
    <recommendedName>
        <fullName evidence="3">Immunity protein 52 domain-containing protein</fullName>
    </recommendedName>
</protein>
<comment type="caution">
    <text evidence="1">The sequence shown here is derived from an EMBL/GenBank/DDBJ whole genome shotgun (WGS) entry which is preliminary data.</text>
</comment>
<organism evidence="1 2">
    <name type="scientific">Limnobaculum allomyrinae</name>
    <dbReference type="NCBI Taxonomy" id="2791986"/>
    <lineage>
        <taxon>Bacteria</taxon>
        <taxon>Pseudomonadati</taxon>
        <taxon>Pseudomonadota</taxon>
        <taxon>Gammaproteobacteria</taxon>
        <taxon>Enterobacterales</taxon>
        <taxon>Budviciaceae</taxon>
        <taxon>Limnobaculum</taxon>
    </lineage>
</organism>
<dbReference type="EMBL" id="JADRCR010000012">
    <property type="protein sequence ID" value="MBK5145595.1"/>
    <property type="molecule type" value="Genomic_DNA"/>
</dbReference>
<accession>A0ABS1IV03</accession>
<proteinExistence type="predicted"/>